<evidence type="ECO:0000256" key="1">
    <source>
        <dbReference type="ARBA" id="ARBA00022737"/>
    </source>
</evidence>
<keyword evidence="3" id="KW-1185">Reference proteome</keyword>
<evidence type="ECO:0000313" key="2">
    <source>
        <dbReference type="EMBL" id="CAI9785269.1"/>
    </source>
</evidence>
<dbReference type="InterPro" id="IPR002885">
    <property type="entry name" value="PPR_rpt"/>
</dbReference>
<dbReference type="PANTHER" id="PTHR47926">
    <property type="entry name" value="PENTATRICOPEPTIDE REPEAT-CONTAINING PROTEIN"/>
    <property type="match status" value="1"/>
</dbReference>
<proteinExistence type="predicted"/>
<keyword evidence="1" id="KW-0677">Repeat</keyword>
<dbReference type="InterPro" id="IPR011990">
    <property type="entry name" value="TPR-like_helical_dom_sf"/>
</dbReference>
<sequence length="206" mass="23138">MMYNMAQFSSFILPSILKPCSAINGIGMWKKVHSRIIKSGIESDPFVETSLLSMMNWNGQATEGLEIFMEMAREGMKIDSVTMFSISEACGELRLSRDRKSVHGYVVRRNVENDYGALGYVREQMANEAFTLFVQMFIRGMLPDSFALASVLLACGDTGFSKIGCQVHGCCPLMEFVQNALIDMYSKCEYVDSAYRGFPYCPTRVL</sequence>
<name>A0AAD2ACZ0_9LAMI</name>
<dbReference type="Proteomes" id="UP000834106">
    <property type="component" value="Chromosome 21"/>
</dbReference>
<organism evidence="2 3">
    <name type="scientific">Fraxinus pennsylvanica</name>
    <dbReference type="NCBI Taxonomy" id="56036"/>
    <lineage>
        <taxon>Eukaryota</taxon>
        <taxon>Viridiplantae</taxon>
        <taxon>Streptophyta</taxon>
        <taxon>Embryophyta</taxon>
        <taxon>Tracheophyta</taxon>
        <taxon>Spermatophyta</taxon>
        <taxon>Magnoliopsida</taxon>
        <taxon>eudicotyledons</taxon>
        <taxon>Gunneridae</taxon>
        <taxon>Pentapetalae</taxon>
        <taxon>asterids</taxon>
        <taxon>lamiids</taxon>
        <taxon>Lamiales</taxon>
        <taxon>Oleaceae</taxon>
        <taxon>Oleeae</taxon>
        <taxon>Fraxinus</taxon>
    </lineage>
</organism>
<dbReference type="EMBL" id="OU503056">
    <property type="protein sequence ID" value="CAI9785269.1"/>
    <property type="molecule type" value="Genomic_DNA"/>
</dbReference>
<accession>A0AAD2ACZ0</accession>
<dbReference type="Gene3D" id="1.25.40.10">
    <property type="entry name" value="Tetratricopeptide repeat domain"/>
    <property type="match status" value="1"/>
</dbReference>
<gene>
    <name evidence="2" type="ORF">FPE_LOCUS32699</name>
</gene>
<protein>
    <recommendedName>
        <fullName evidence="4">Pentatricopeptide repeat-containing protein</fullName>
    </recommendedName>
</protein>
<dbReference type="AlphaFoldDB" id="A0AAD2ACZ0"/>
<evidence type="ECO:0008006" key="4">
    <source>
        <dbReference type="Google" id="ProtNLM"/>
    </source>
</evidence>
<dbReference type="InterPro" id="IPR046960">
    <property type="entry name" value="PPR_At4g14850-like_plant"/>
</dbReference>
<evidence type="ECO:0000313" key="3">
    <source>
        <dbReference type="Proteomes" id="UP000834106"/>
    </source>
</evidence>
<dbReference type="Pfam" id="PF01535">
    <property type="entry name" value="PPR"/>
    <property type="match status" value="1"/>
</dbReference>
<dbReference type="GO" id="GO:0009451">
    <property type="term" value="P:RNA modification"/>
    <property type="evidence" value="ECO:0007669"/>
    <property type="project" value="InterPro"/>
</dbReference>
<dbReference type="GO" id="GO:0003723">
    <property type="term" value="F:RNA binding"/>
    <property type="evidence" value="ECO:0007669"/>
    <property type="project" value="InterPro"/>
</dbReference>
<reference evidence="2" key="1">
    <citation type="submission" date="2023-05" db="EMBL/GenBank/DDBJ databases">
        <authorList>
            <person name="Huff M."/>
        </authorList>
    </citation>
    <scope>NUCLEOTIDE SEQUENCE</scope>
</reference>